<dbReference type="InterPro" id="IPR013783">
    <property type="entry name" value="Ig-like_fold"/>
</dbReference>
<dbReference type="Pfam" id="PF00703">
    <property type="entry name" value="Glyco_hydro_2"/>
    <property type="match status" value="1"/>
</dbReference>
<dbReference type="Pfam" id="PF02929">
    <property type="entry name" value="Bgal_small_N"/>
    <property type="match status" value="1"/>
</dbReference>
<dbReference type="PRINTS" id="PR00132">
    <property type="entry name" value="GLHYDRLASE2"/>
</dbReference>
<dbReference type="Pfam" id="PF02836">
    <property type="entry name" value="Glyco_hydro_2_C"/>
    <property type="match status" value="1"/>
</dbReference>
<keyword evidence="4" id="KW-0378">Hydrolase</keyword>
<dbReference type="SMART" id="SM01038">
    <property type="entry name" value="Bgal_small_N"/>
    <property type="match status" value="1"/>
</dbReference>
<dbReference type="Pfam" id="PF02837">
    <property type="entry name" value="Glyco_hydro_2_N"/>
    <property type="match status" value="1"/>
</dbReference>
<accession>A0ABP0CZI0</accession>
<reference evidence="9 10" key="1">
    <citation type="submission" date="2024-01" db="EMBL/GenBank/DDBJ databases">
        <authorList>
            <person name="Allen C."/>
            <person name="Tagirdzhanova G."/>
        </authorList>
    </citation>
    <scope>NUCLEOTIDE SEQUENCE [LARGE SCALE GENOMIC DNA]</scope>
</reference>
<evidence type="ECO:0000256" key="3">
    <source>
        <dbReference type="ARBA" id="ARBA00012756"/>
    </source>
</evidence>
<evidence type="ECO:0000256" key="7">
    <source>
        <dbReference type="SAM" id="MobiDB-lite"/>
    </source>
</evidence>
<keyword evidence="10" id="KW-1185">Reference proteome</keyword>
<dbReference type="InterPro" id="IPR014718">
    <property type="entry name" value="GH-type_carb-bd"/>
</dbReference>
<evidence type="ECO:0000256" key="6">
    <source>
        <dbReference type="ARBA" id="ARBA00032230"/>
    </source>
</evidence>
<sequence length="1090" mass="123305">MASPTPDAGNEQRPASTAPIHHFPTSTPDWNNLKILHRNTLPPRAHFLQYASEADAIAHDVTKARCLRLTGADVGTKWKLHVSPSPLVGPVDFHKPEFSPDDDGWKTVLVPGMWQLQGFGRGPQYTNVVFPWPVDPPHVPLDDNECGRYLTTFQVPKMLKGSNGSFSVSTPGSQLRLRFEGIDSAFSVWINGHYVGYSQGARNPSEFDVTGVVKIQDDDGSIADSENTLAIEVYQRCNGSYIEDQDQWWLSGIFRDVYLHAFPPVSFEDFHVKTLLDNDYQDATLVVDMQCRNGQRLDNSNIQHEQSSVVRLKLLSADSETVVDTEISINRFSFDRDTRYWPAHASLPIKNPHKWTAETPYLYTLILSVGEGDDQVFISQKVGFRRTELIDGVFCVNGQPVKIRGVNRHEHHPGSGRTVPHDWLYNDLKLMKLHNINAIRTSHYINDTRLYELANELGFWVLDEADLECHGFGEQGDDANPNSWTSDNLDWTAAYLDRAWQMVARDKNQPCIIIWSLGNESFYGRNHRTMYDLIKRLDNTRLIHYEPDQDAETVDIFSRMYDSPHQIKSMAREETWSKPLVLCEYAHAMGNGPGAIKEYIDAFYKYPRLMGGFVWEWANHGLRTRYKDDQEYMAYGGDFGDEPNDGHFVMDGLCFSNHTPTPGLVEYSKAIEPVQTLSVEGNRVKIVNRYDFLTLDHLRCTWHIVYDGSVTEKKKVKIPKGIQPHNKTKVTIDGLEDLVKDGAYLTLFFTLREATSWAPSGHEVAFGQLPLGEPSSHALSPALSVPARGNDRPLAEQILPSQLSISGTNGSRWIFDLAVGSITSWTRNGRNSNLITEPLTYDVYRALTDNDSKGDFGPAWLKHHVHQAKTHVVRSSWTALPDNGTIEIKVVSKIAPPVFNWRLTTETIYRFSGRDVTIHIHAKPEGAMLPKTLPRFGLRLGLAGVDSVRWFGRGPGESYRDKKLSQRFGNWDLPVGDLFVDYEYPQDNGNRTDVRWVEFLGKNADTGDNRVLRARFDGIENASFQALAYTTADLEAAAHPYELASRRRTDTIVHLDWVHHGLGTGSCGPSTLPQYQLKTDQEFDFEILLD</sequence>
<proteinExistence type="inferred from homology"/>
<feature type="domain" description="Beta galactosidase small chain/" evidence="8">
    <location>
        <begin position="804"/>
        <end position="1090"/>
    </location>
</feature>
<dbReference type="Pfam" id="PF16353">
    <property type="entry name" value="LacZ_4"/>
    <property type="match status" value="1"/>
</dbReference>
<dbReference type="SUPFAM" id="SSF49303">
    <property type="entry name" value="beta-Galactosidase/glucuronidase domain"/>
    <property type="match status" value="2"/>
</dbReference>
<dbReference type="EMBL" id="CAWUHD010000163">
    <property type="protein sequence ID" value="CAK7236421.1"/>
    <property type="molecule type" value="Genomic_DNA"/>
</dbReference>
<gene>
    <name evidence="9" type="ORF">SEUCBS140593_009614</name>
</gene>
<feature type="region of interest" description="Disordered" evidence="7">
    <location>
        <begin position="1"/>
        <end position="25"/>
    </location>
</feature>
<dbReference type="Gene3D" id="3.20.20.80">
    <property type="entry name" value="Glycosidases"/>
    <property type="match status" value="1"/>
</dbReference>
<protein>
    <recommendedName>
        <fullName evidence="3">beta-galactosidase</fullName>
        <ecNumber evidence="3">3.2.1.23</ecNumber>
    </recommendedName>
    <alternativeName>
        <fullName evidence="6">Lactase</fullName>
    </alternativeName>
</protein>
<dbReference type="Gene3D" id="2.70.98.10">
    <property type="match status" value="1"/>
</dbReference>
<evidence type="ECO:0000256" key="1">
    <source>
        <dbReference type="ARBA" id="ARBA00001412"/>
    </source>
</evidence>
<dbReference type="InterPro" id="IPR006101">
    <property type="entry name" value="Glyco_hydro_2"/>
</dbReference>
<dbReference type="EC" id="3.2.1.23" evidence="3"/>
<comment type="catalytic activity">
    <reaction evidence="1">
        <text>Hydrolysis of terminal non-reducing beta-D-galactose residues in beta-D-galactosides.</text>
        <dbReference type="EC" id="3.2.1.23"/>
    </reaction>
</comment>
<dbReference type="InterPro" id="IPR032312">
    <property type="entry name" value="LacZ_4"/>
</dbReference>
<dbReference type="Gene3D" id="2.60.120.260">
    <property type="entry name" value="Galactose-binding domain-like"/>
    <property type="match status" value="1"/>
</dbReference>
<dbReference type="SUPFAM" id="SSF49785">
    <property type="entry name" value="Galactose-binding domain-like"/>
    <property type="match status" value="1"/>
</dbReference>
<keyword evidence="5" id="KW-0326">Glycosidase</keyword>
<evidence type="ECO:0000313" key="9">
    <source>
        <dbReference type="EMBL" id="CAK7236421.1"/>
    </source>
</evidence>
<dbReference type="PANTHER" id="PTHR46323">
    <property type="entry name" value="BETA-GALACTOSIDASE"/>
    <property type="match status" value="1"/>
</dbReference>
<evidence type="ECO:0000256" key="2">
    <source>
        <dbReference type="ARBA" id="ARBA00007401"/>
    </source>
</evidence>
<dbReference type="SUPFAM" id="SSF74650">
    <property type="entry name" value="Galactose mutarotase-like"/>
    <property type="match status" value="1"/>
</dbReference>
<dbReference type="InterPro" id="IPR008979">
    <property type="entry name" value="Galactose-bd-like_sf"/>
</dbReference>
<dbReference type="InterPro" id="IPR006102">
    <property type="entry name" value="Ig-like_GH2"/>
</dbReference>
<comment type="similarity">
    <text evidence="2">Belongs to the glycosyl hydrolase 2 family.</text>
</comment>
<dbReference type="InterPro" id="IPR017853">
    <property type="entry name" value="GH"/>
</dbReference>
<organism evidence="9 10">
    <name type="scientific">Sporothrix eucalyptigena</name>
    <dbReference type="NCBI Taxonomy" id="1812306"/>
    <lineage>
        <taxon>Eukaryota</taxon>
        <taxon>Fungi</taxon>
        <taxon>Dikarya</taxon>
        <taxon>Ascomycota</taxon>
        <taxon>Pezizomycotina</taxon>
        <taxon>Sordariomycetes</taxon>
        <taxon>Sordariomycetidae</taxon>
        <taxon>Ophiostomatales</taxon>
        <taxon>Ophiostomataceae</taxon>
        <taxon>Sporothrix</taxon>
    </lineage>
</organism>
<evidence type="ECO:0000313" key="10">
    <source>
        <dbReference type="Proteomes" id="UP001642482"/>
    </source>
</evidence>
<evidence type="ECO:0000256" key="4">
    <source>
        <dbReference type="ARBA" id="ARBA00022801"/>
    </source>
</evidence>
<dbReference type="InterPro" id="IPR050347">
    <property type="entry name" value="Bact_Beta-galactosidase"/>
</dbReference>
<name>A0ABP0CZI0_9PEZI</name>
<dbReference type="InterPro" id="IPR011013">
    <property type="entry name" value="Gal_mutarotase_sf_dom"/>
</dbReference>
<evidence type="ECO:0000259" key="8">
    <source>
        <dbReference type="SMART" id="SM01038"/>
    </source>
</evidence>
<evidence type="ECO:0000256" key="5">
    <source>
        <dbReference type="ARBA" id="ARBA00023295"/>
    </source>
</evidence>
<dbReference type="PANTHER" id="PTHR46323:SF2">
    <property type="entry name" value="BETA-GALACTOSIDASE"/>
    <property type="match status" value="1"/>
</dbReference>
<dbReference type="InterPro" id="IPR004199">
    <property type="entry name" value="B-gal_small/dom_5"/>
</dbReference>
<dbReference type="InterPro" id="IPR006103">
    <property type="entry name" value="Glyco_hydro_2_cat"/>
</dbReference>
<dbReference type="SUPFAM" id="SSF51445">
    <property type="entry name" value="(Trans)glycosidases"/>
    <property type="match status" value="1"/>
</dbReference>
<comment type="caution">
    <text evidence="9">The sequence shown here is derived from an EMBL/GenBank/DDBJ whole genome shotgun (WGS) entry which is preliminary data.</text>
</comment>
<dbReference type="InterPro" id="IPR036156">
    <property type="entry name" value="Beta-gal/glucu_dom_sf"/>
</dbReference>
<dbReference type="Proteomes" id="UP001642482">
    <property type="component" value="Unassembled WGS sequence"/>
</dbReference>
<dbReference type="InterPro" id="IPR006104">
    <property type="entry name" value="Glyco_hydro_2_N"/>
</dbReference>
<dbReference type="Gene3D" id="2.60.40.10">
    <property type="entry name" value="Immunoglobulins"/>
    <property type="match status" value="2"/>
</dbReference>